<reference evidence="3" key="1">
    <citation type="submission" date="2016-06" db="UniProtKB">
        <authorList>
            <consortium name="WormBaseParasite"/>
        </authorList>
    </citation>
    <scope>IDENTIFICATION</scope>
</reference>
<evidence type="ECO:0000313" key="1">
    <source>
        <dbReference type="EMBL" id="VDN03833.1"/>
    </source>
</evidence>
<dbReference type="EMBL" id="UYRW01016976">
    <property type="protein sequence ID" value="VDN03833.1"/>
    <property type="molecule type" value="Genomic_DNA"/>
</dbReference>
<evidence type="ECO:0000313" key="3">
    <source>
        <dbReference type="WBParaSite" id="nOo.2.0.1.t13628-RA"/>
    </source>
</evidence>
<proteinExistence type="predicted"/>
<protein>
    <submittedName>
        <fullName evidence="3">DUF1027 domain-containing protein</fullName>
    </submittedName>
</protein>
<gene>
    <name evidence="1" type="ORF">NOO_LOCUS13628</name>
</gene>
<sequence length="22" mass="2429">MLYVCVCKEEGSDAQYAVVYSA</sequence>
<accession>A0A182EZL8</accession>
<dbReference type="WBParaSite" id="nOo.2.0.1.t13628-RA">
    <property type="protein sequence ID" value="nOo.2.0.1.t13628-RA"/>
    <property type="gene ID" value="nOo.2.0.1.g13628"/>
</dbReference>
<organism evidence="3">
    <name type="scientific">Onchocerca ochengi</name>
    <name type="common">Filarial nematode worm</name>
    <dbReference type="NCBI Taxonomy" id="42157"/>
    <lineage>
        <taxon>Eukaryota</taxon>
        <taxon>Metazoa</taxon>
        <taxon>Ecdysozoa</taxon>
        <taxon>Nematoda</taxon>
        <taxon>Chromadorea</taxon>
        <taxon>Rhabditida</taxon>
        <taxon>Spirurina</taxon>
        <taxon>Spiruromorpha</taxon>
        <taxon>Filarioidea</taxon>
        <taxon>Onchocercidae</taxon>
        <taxon>Onchocerca</taxon>
    </lineage>
</organism>
<reference evidence="1 2" key="2">
    <citation type="submission" date="2018-08" db="EMBL/GenBank/DDBJ databases">
        <authorList>
            <person name="Laetsch R D."/>
            <person name="Stevens L."/>
            <person name="Kumar S."/>
            <person name="Blaxter L. M."/>
        </authorList>
    </citation>
    <scope>NUCLEOTIDE SEQUENCE [LARGE SCALE GENOMIC DNA]</scope>
</reference>
<evidence type="ECO:0000313" key="2">
    <source>
        <dbReference type="Proteomes" id="UP000271087"/>
    </source>
</evidence>
<keyword evidence="2" id="KW-1185">Reference proteome</keyword>
<name>A0A182EZL8_ONCOC</name>
<dbReference type="AlphaFoldDB" id="A0A182EZL8"/>
<dbReference type="Proteomes" id="UP000271087">
    <property type="component" value="Unassembled WGS sequence"/>
</dbReference>